<comment type="caution">
    <text evidence="3">The sequence shown here is derived from an EMBL/GenBank/DDBJ whole genome shotgun (WGS) entry which is preliminary data.</text>
</comment>
<dbReference type="GO" id="GO:1902388">
    <property type="term" value="F:ceramide 1-phosphate transfer activity"/>
    <property type="evidence" value="ECO:0007669"/>
    <property type="project" value="TreeGrafter"/>
</dbReference>
<proteinExistence type="predicted"/>
<accession>A0A9P5XXQ5</accession>
<keyword evidence="1" id="KW-0813">Transport</keyword>
<dbReference type="GO" id="GO:1902387">
    <property type="term" value="F:ceramide 1-phosphate binding"/>
    <property type="evidence" value="ECO:0007669"/>
    <property type="project" value="TreeGrafter"/>
</dbReference>
<evidence type="ECO:0000313" key="3">
    <source>
        <dbReference type="EMBL" id="KAF9457616.1"/>
    </source>
</evidence>
<dbReference type="EMBL" id="MU150364">
    <property type="protein sequence ID" value="KAF9457616.1"/>
    <property type="molecule type" value="Genomic_DNA"/>
</dbReference>
<organism evidence="3 4">
    <name type="scientific">Collybia nuda</name>
    <dbReference type="NCBI Taxonomy" id="64659"/>
    <lineage>
        <taxon>Eukaryota</taxon>
        <taxon>Fungi</taxon>
        <taxon>Dikarya</taxon>
        <taxon>Basidiomycota</taxon>
        <taxon>Agaricomycotina</taxon>
        <taxon>Agaricomycetes</taxon>
        <taxon>Agaricomycetidae</taxon>
        <taxon>Agaricales</taxon>
        <taxon>Tricholomatineae</taxon>
        <taxon>Clitocybaceae</taxon>
        <taxon>Collybia</taxon>
    </lineage>
</organism>
<evidence type="ECO:0000313" key="4">
    <source>
        <dbReference type="Proteomes" id="UP000807353"/>
    </source>
</evidence>
<name>A0A9P5XXQ5_9AGAR</name>
<reference evidence="3" key="1">
    <citation type="submission" date="2020-11" db="EMBL/GenBank/DDBJ databases">
        <authorList>
            <consortium name="DOE Joint Genome Institute"/>
            <person name="Ahrendt S."/>
            <person name="Riley R."/>
            <person name="Andreopoulos W."/>
            <person name="Labutti K."/>
            <person name="Pangilinan J."/>
            <person name="Ruiz-Duenas F.J."/>
            <person name="Barrasa J.M."/>
            <person name="Sanchez-Garcia M."/>
            <person name="Camarero S."/>
            <person name="Miyauchi S."/>
            <person name="Serrano A."/>
            <person name="Linde D."/>
            <person name="Babiker R."/>
            <person name="Drula E."/>
            <person name="Ayuso-Fernandez I."/>
            <person name="Pacheco R."/>
            <person name="Padilla G."/>
            <person name="Ferreira P."/>
            <person name="Barriuso J."/>
            <person name="Kellner H."/>
            <person name="Castanera R."/>
            <person name="Alfaro M."/>
            <person name="Ramirez L."/>
            <person name="Pisabarro A.G."/>
            <person name="Kuo A."/>
            <person name="Tritt A."/>
            <person name="Lipzen A."/>
            <person name="He G."/>
            <person name="Yan M."/>
            <person name="Ng V."/>
            <person name="Cullen D."/>
            <person name="Martin F."/>
            <person name="Rosso M.-N."/>
            <person name="Henrissat B."/>
            <person name="Hibbett D."/>
            <person name="Martinez A.T."/>
            <person name="Grigoriev I.V."/>
        </authorList>
    </citation>
    <scope>NUCLEOTIDE SEQUENCE</scope>
    <source>
        <strain evidence="3">CBS 247.69</strain>
    </source>
</reference>
<dbReference type="InterPro" id="IPR036497">
    <property type="entry name" value="GLTP_sf"/>
</dbReference>
<dbReference type="OrthoDB" id="205255at2759"/>
<evidence type="ECO:0000256" key="1">
    <source>
        <dbReference type="ARBA" id="ARBA00022448"/>
    </source>
</evidence>
<gene>
    <name evidence="3" type="ORF">BDZ94DRAFT_1272698</name>
</gene>
<dbReference type="Pfam" id="PF08718">
    <property type="entry name" value="GLTP"/>
    <property type="match status" value="1"/>
</dbReference>
<dbReference type="Proteomes" id="UP000807353">
    <property type="component" value="Unassembled WGS sequence"/>
</dbReference>
<dbReference type="InterPro" id="IPR014830">
    <property type="entry name" value="Glycolipid_transfer_prot_dom"/>
</dbReference>
<dbReference type="AlphaFoldDB" id="A0A9P5XXQ5"/>
<keyword evidence="4" id="KW-1185">Reference proteome</keyword>
<dbReference type="PANTHER" id="PTHR10219">
    <property type="entry name" value="GLYCOLIPID TRANSFER PROTEIN-RELATED"/>
    <property type="match status" value="1"/>
</dbReference>
<evidence type="ECO:0000259" key="2">
    <source>
        <dbReference type="Pfam" id="PF08718"/>
    </source>
</evidence>
<dbReference type="FunFam" id="1.10.3520.10:FF:000001">
    <property type="entry name" value="Pleckstrin domain-containing family A member 8"/>
    <property type="match status" value="1"/>
</dbReference>
<dbReference type="SUPFAM" id="SSF110004">
    <property type="entry name" value="Glycolipid transfer protein, GLTP"/>
    <property type="match status" value="1"/>
</dbReference>
<dbReference type="GO" id="GO:0005829">
    <property type="term" value="C:cytosol"/>
    <property type="evidence" value="ECO:0007669"/>
    <property type="project" value="TreeGrafter"/>
</dbReference>
<dbReference type="Gene3D" id="1.10.3520.10">
    <property type="entry name" value="Glycolipid transfer protein"/>
    <property type="match status" value="1"/>
</dbReference>
<dbReference type="PANTHER" id="PTHR10219:SF25">
    <property type="entry name" value="PLECKSTRIN HOMOLOGY DOMAIN-CONTAINING FAMILY A MEMBER 8"/>
    <property type="match status" value="1"/>
</dbReference>
<protein>
    <submittedName>
        <fullName evidence="3">Glycolipid transfer protein</fullName>
    </submittedName>
</protein>
<sequence length="197" mass="21662">MAPYFETVKSFADVSVSENGIETESFLEAADGLVQMFDLLGSGIFGFVQTDIRNNIAGVRGRYDATPSISSTLEMLVKAESQESQKHGTPCLVRLTRGLSFTCQALENMQSDKSCELHVCFKKSYDTVLKHHHSFLVRSVVSVAIRAVPRRSDFYTRIAQGGSIEKLDVELAKWLVGLAALVSKISTFLEQGGYGKV</sequence>
<feature type="domain" description="Glycolipid transfer protein" evidence="2">
    <location>
        <begin position="21"/>
        <end position="159"/>
    </location>
</feature>
<dbReference type="GO" id="GO:0016020">
    <property type="term" value="C:membrane"/>
    <property type="evidence" value="ECO:0007669"/>
    <property type="project" value="TreeGrafter"/>
</dbReference>